<comment type="subcellular location">
    <subcellularLocation>
        <location evidence="1">Cytoplasm</location>
    </subcellularLocation>
</comment>
<dbReference type="GO" id="GO:0006693">
    <property type="term" value="P:prostaglandin metabolic process"/>
    <property type="evidence" value="ECO:0007669"/>
    <property type="project" value="UniProtKB-KW"/>
</dbReference>
<evidence type="ECO:0000256" key="5">
    <source>
        <dbReference type="ARBA" id="ARBA00012410"/>
    </source>
</evidence>
<evidence type="ECO:0000256" key="16">
    <source>
        <dbReference type="ARBA" id="ARBA00032255"/>
    </source>
</evidence>
<dbReference type="Pfam" id="PF16884">
    <property type="entry name" value="ADH_N_2"/>
    <property type="match status" value="1"/>
</dbReference>
<dbReference type="PANTHER" id="PTHR43205">
    <property type="entry name" value="PROSTAGLANDIN REDUCTASE"/>
    <property type="match status" value="1"/>
</dbReference>
<dbReference type="Proteomes" id="UP001329430">
    <property type="component" value="Chromosome 10"/>
</dbReference>
<evidence type="ECO:0000256" key="31">
    <source>
        <dbReference type="ARBA" id="ARBA00049070"/>
    </source>
</evidence>
<comment type="caution">
    <text evidence="36">The sequence shown here is derived from an EMBL/GenBank/DDBJ whole genome shotgun (WGS) entry which is preliminary data.</text>
</comment>
<organism evidence="36 37">
    <name type="scientific">Pyrocoelia pectoralis</name>
    <dbReference type="NCBI Taxonomy" id="417401"/>
    <lineage>
        <taxon>Eukaryota</taxon>
        <taxon>Metazoa</taxon>
        <taxon>Ecdysozoa</taxon>
        <taxon>Arthropoda</taxon>
        <taxon>Hexapoda</taxon>
        <taxon>Insecta</taxon>
        <taxon>Pterygota</taxon>
        <taxon>Neoptera</taxon>
        <taxon>Endopterygota</taxon>
        <taxon>Coleoptera</taxon>
        <taxon>Polyphaga</taxon>
        <taxon>Elateriformia</taxon>
        <taxon>Elateroidea</taxon>
        <taxon>Lampyridae</taxon>
        <taxon>Lampyrinae</taxon>
        <taxon>Pyrocoelia</taxon>
    </lineage>
</organism>
<proteinExistence type="inferred from homology"/>
<dbReference type="GO" id="GO:0032440">
    <property type="term" value="F:2-alkenal reductase [NAD(P)H] activity"/>
    <property type="evidence" value="ECO:0007669"/>
    <property type="project" value="UniProtKB-EC"/>
</dbReference>
<evidence type="ECO:0000256" key="6">
    <source>
        <dbReference type="ARBA" id="ARBA00020651"/>
    </source>
</evidence>
<evidence type="ECO:0000256" key="25">
    <source>
        <dbReference type="ARBA" id="ARBA00048066"/>
    </source>
</evidence>
<keyword evidence="11" id="KW-0007">Acetylation</keyword>
<keyword evidence="14" id="KW-0379">Hydroxylation</keyword>
<evidence type="ECO:0000256" key="30">
    <source>
        <dbReference type="ARBA" id="ARBA00049068"/>
    </source>
</evidence>
<dbReference type="Pfam" id="PF00107">
    <property type="entry name" value="ADH_zinc_N"/>
    <property type="match status" value="1"/>
</dbReference>
<evidence type="ECO:0000256" key="29">
    <source>
        <dbReference type="ARBA" id="ARBA00048953"/>
    </source>
</evidence>
<evidence type="ECO:0000256" key="18">
    <source>
        <dbReference type="ARBA" id="ARBA00033119"/>
    </source>
</evidence>
<dbReference type="Gene3D" id="3.90.180.10">
    <property type="entry name" value="Medium-chain alcohol dehydrogenases, catalytic domain"/>
    <property type="match status" value="2"/>
</dbReference>
<dbReference type="EC" id="1.3.1.48" evidence="4"/>
<dbReference type="AlphaFoldDB" id="A0AAN7V1A8"/>
<dbReference type="Gene3D" id="3.40.50.720">
    <property type="entry name" value="NAD(P)-binding Rossmann-like Domain"/>
    <property type="match status" value="2"/>
</dbReference>
<comment type="catalytic activity">
    <reaction evidence="19">
        <text>octanal + NADP(+) = (2E)-octenal + NADPH + H(+)</text>
        <dbReference type="Rhea" id="RHEA:50780"/>
        <dbReference type="ChEBI" id="CHEBI:15378"/>
        <dbReference type="ChEBI" id="CHEBI:17935"/>
        <dbReference type="ChEBI" id="CHEBI:57783"/>
        <dbReference type="ChEBI" id="CHEBI:58349"/>
        <dbReference type="ChEBI" id="CHEBI:61748"/>
    </reaction>
    <physiologicalReaction direction="right-to-left" evidence="19">
        <dbReference type="Rhea" id="RHEA:50782"/>
    </physiologicalReaction>
</comment>
<evidence type="ECO:0000256" key="10">
    <source>
        <dbReference type="ARBA" id="ARBA00022857"/>
    </source>
</evidence>
<comment type="catalytic activity">
    <reaction evidence="25">
        <text>nonan-2-one + NADP(+) = (3E)-nonen-2-one + NADPH + H(+)</text>
        <dbReference type="Rhea" id="RHEA:50616"/>
        <dbReference type="ChEBI" id="CHEBI:15378"/>
        <dbReference type="ChEBI" id="CHEBI:57783"/>
        <dbReference type="ChEBI" id="CHEBI:58349"/>
        <dbReference type="ChEBI" id="CHEBI:77927"/>
        <dbReference type="ChEBI" id="CHEBI:133457"/>
    </reaction>
    <physiologicalReaction direction="right-to-left" evidence="25">
        <dbReference type="Rhea" id="RHEA:50618"/>
    </physiologicalReaction>
</comment>
<comment type="catalytic activity">
    <reaction evidence="32">
        <text>an n-alkanal + NADP(+) = an alk-2-enal + NADPH + H(+)</text>
        <dbReference type="Rhea" id="RHEA:13737"/>
        <dbReference type="ChEBI" id="CHEBI:12834"/>
        <dbReference type="ChEBI" id="CHEBI:13757"/>
        <dbReference type="ChEBI" id="CHEBI:15378"/>
        <dbReference type="ChEBI" id="CHEBI:57783"/>
        <dbReference type="ChEBI" id="CHEBI:58349"/>
        <dbReference type="EC" id="1.3.1.74"/>
    </reaction>
    <physiologicalReaction direction="right-to-left" evidence="32">
        <dbReference type="Rhea" id="RHEA:13739"/>
    </physiologicalReaction>
</comment>
<comment type="catalytic activity">
    <reaction evidence="30">
        <text>(5S,12S)-dihydroxy-(6E,10E,12E,14Z)-eicosatetraenoate + NADP(+) = 12-oxo-(5S)-hydroxy-(6E,8E,10E,14Z)-eicosatetraenoate + NADPH + H(+)</text>
        <dbReference type="Rhea" id="RHEA:51212"/>
        <dbReference type="ChEBI" id="CHEBI:15378"/>
        <dbReference type="ChEBI" id="CHEBI:57783"/>
        <dbReference type="ChEBI" id="CHEBI:58349"/>
        <dbReference type="ChEBI" id="CHEBI:133974"/>
        <dbReference type="ChEBI" id="CHEBI:133975"/>
    </reaction>
    <physiologicalReaction direction="left-to-right" evidence="30">
        <dbReference type="Rhea" id="RHEA:51213"/>
    </physiologicalReaction>
</comment>
<evidence type="ECO:0000256" key="12">
    <source>
        <dbReference type="ARBA" id="ARBA00023002"/>
    </source>
</evidence>
<evidence type="ECO:0000256" key="3">
    <source>
        <dbReference type="ARBA" id="ARBA00011852"/>
    </source>
</evidence>
<dbReference type="EC" id="1.3.1.74" evidence="5"/>
<comment type="catalytic activity">
    <reaction evidence="23">
        <text>13,14-dihydro-15-oxo-prostaglandin F1alpha + NADP(+) = 15-oxoprostaglandin F1alpha + NADPH + H(+)</text>
        <dbReference type="Rhea" id="RHEA:50592"/>
        <dbReference type="ChEBI" id="CHEBI:15378"/>
        <dbReference type="ChEBI" id="CHEBI:57783"/>
        <dbReference type="ChEBI" id="CHEBI:58349"/>
        <dbReference type="ChEBI" id="CHEBI:79072"/>
        <dbReference type="ChEBI" id="CHEBI:133411"/>
    </reaction>
    <physiologicalReaction direction="right-to-left" evidence="23">
        <dbReference type="Rhea" id="RHEA:50594"/>
    </physiologicalReaction>
</comment>
<keyword evidence="12" id="KW-0560">Oxidoreductase</keyword>
<dbReference type="SUPFAM" id="SSF51735">
    <property type="entry name" value="NAD(P)-binding Rossmann-fold domains"/>
    <property type="match status" value="1"/>
</dbReference>
<comment type="catalytic activity">
    <reaction evidence="20">
        <text>decanal + NADP(+) = (2E)-decenal + NADPH + H(+)</text>
        <dbReference type="Rhea" id="RHEA:50612"/>
        <dbReference type="ChEBI" id="CHEBI:15378"/>
        <dbReference type="ChEBI" id="CHEBI:31457"/>
        <dbReference type="ChEBI" id="CHEBI:57783"/>
        <dbReference type="ChEBI" id="CHEBI:58349"/>
        <dbReference type="ChEBI" id="CHEBI:133455"/>
    </reaction>
    <physiologicalReaction direction="right-to-left" evidence="20">
        <dbReference type="Rhea" id="RHEA:50614"/>
    </physiologicalReaction>
</comment>
<comment type="catalytic activity">
    <reaction evidence="22">
        <text>leukotriene B4 + NADP(+) = 12-oxo-leukotriene B4 + NADPH + H(+)</text>
        <dbReference type="Rhea" id="RHEA:50608"/>
        <dbReference type="ChEBI" id="CHEBI:15378"/>
        <dbReference type="ChEBI" id="CHEBI:57461"/>
        <dbReference type="ChEBI" id="CHEBI:57783"/>
        <dbReference type="ChEBI" id="CHEBI:58349"/>
        <dbReference type="ChEBI" id="CHEBI:133309"/>
    </reaction>
    <physiologicalReaction direction="left-to-right" evidence="22">
        <dbReference type="Rhea" id="RHEA:50609"/>
    </physiologicalReaction>
</comment>
<evidence type="ECO:0000256" key="11">
    <source>
        <dbReference type="ARBA" id="ARBA00022990"/>
    </source>
</evidence>
<dbReference type="InterPro" id="IPR036291">
    <property type="entry name" value="NAD(P)-bd_dom_sf"/>
</dbReference>
<comment type="catalytic activity">
    <reaction evidence="24">
        <text>dodecanal + NADP(+) = (2E)-dodecenal + NADPH + H(+)</text>
        <dbReference type="Rhea" id="RHEA:50784"/>
        <dbReference type="ChEBI" id="CHEBI:15378"/>
        <dbReference type="ChEBI" id="CHEBI:27836"/>
        <dbReference type="ChEBI" id="CHEBI:57783"/>
        <dbReference type="ChEBI" id="CHEBI:58349"/>
        <dbReference type="ChEBI" id="CHEBI:133741"/>
    </reaction>
    <physiologicalReaction direction="right-to-left" evidence="24">
        <dbReference type="Rhea" id="RHEA:50786"/>
    </physiologicalReaction>
</comment>
<dbReference type="EMBL" id="JAVRBK010000010">
    <property type="protein sequence ID" value="KAK5638514.1"/>
    <property type="molecule type" value="Genomic_DNA"/>
</dbReference>
<keyword evidence="7" id="KW-0644">Prostaglandin metabolism</keyword>
<evidence type="ECO:0000256" key="15">
    <source>
        <dbReference type="ARBA" id="ARBA00031851"/>
    </source>
</evidence>
<keyword evidence="8" id="KW-0597">Phosphoprotein</keyword>
<name>A0AAN7V1A8_9COLE</name>
<dbReference type="InterPro" id="IPR011032">
    <property type="entry name" value="GroES-like_sf"/>
</dbReference>
<comment type="catalytic activity">
    <reaction evidence="27">
        <text>4-hydroxynonanal + NADP(+) = (E)-4-hydroxynon-2-enal + NADPH + H(+)</text>
        <dbReference type="Rhea" id="RHEA:64736"/>
        <dbReference type="ChEBI" id="CHEBI:15378"/>
        <dbReference type="ChEBI" id="CHEBI:57783"/>
        <dbReference type="ChEBI" id="CHEBI:58349"/>
        <dbReference type="ChEBI" id="CHEBI:58968"/>
        <dbReference type="ChEBI" id="CHEBI:156112"/>
    </reaction>
    <physiologicalReaction direction="right-to-left" evidence="27">
        <dbReference type="Rhea" id="RHEA:64738"/>
    </physiologicalReaction>
</comment>
<dbReference type="GO" id="GO:0047522">
    <property type="term" value="F:15-oxoprostaglandin 13-reductase [NAD(P)+] activity"/>
    <property type="evidence" value="ECO:0007669"/>
    <property type="project" value="UniProtKB-EC"/>
</dbReference>
<evidence type="ECO:0000259" key="34">
    <source>
        <dbReference type="Pfam" id="PF00107"/>
    </source>
</evidence>
<comment type="catalytic activity">
    <reaction evidence="33">
        <text>hexanal + NADP(+) = (E)-hex-2-enal + NADPH + H(+)</text>
        <dbReference type="Rhea" id="RHEA:50776"/>
        <dbReference type="ChEBI" id="CHEBI:15378"/>
        <dbReference type="ChEBI" id="CHEBI:28913"/>
        <dbReference type="ChEBI" id="CHEBI:57783"/>
        <dbReference type="ChEBI" id="CHEBI:58349"/>
        <dbReference type="ChEBI" id="CHEBI:88528"/>
    </reaction>
    <physiologicalReaction direction="right-to-left" evidence="33">
        <dbReference type="Rhea" id="RHEA:50778"/>
    </physiologicalReaction>
</comment>
<evidence type="ECO:0000256" key="9">
    <source>
        <dbReference type="ARBA" id="ARBA00022832"/>
    </source>
</evidence>
<evidence type="ECO:0000256" key="22">
    <source>
        <dbReference type="ARBA" id="ARBA00047871"/>
    </source>
</evidence>
<evidence type="ECO:0000256" key="20">
    <source>
        <dbReference type="ARBA" id="ARBA00047617"/>
    </source>
</evidence>
<evidence type="ECO:0000256" key="26">
    <source>
        <dbReference type="ARBA" id="ARBA00048290"/>
    </source>
</evidence>
<evidence type="ECO:0000256" key="8">
    <source>
        <dbReference type="ARBA" id="ARBA00022553"/>
    </source>
</evidence>
<comment type="catalytic activity">
    <reaction evidence="28">
        <text>20-hydroxy-leukotriene B4 + NADP(+) = 12-oxo-20-hydroxy-leukotriene B4 + NADPH + H(+)</text>
        <dbReference type="Rhea" id="RHEA:51208"/>
        <dbReference type="ChEBI" id="CHEBI:15378"/>
        <dbReference type="ChEBI" id="CHEBI:57460"/>
        <dbReference type="ChEBI" id="CHEBI:57783"/>
        <dbReference type="ChEBI" id="CHEBI:58349"/>
        <dbReference type="ChEBI" id="CHEBI:133346"/>
    </reaction>
    <physiologicalReaction direction="left-to-right" evidence="28">
        <dbReference type="Rhea" id="RHEA:51209"/>
    </physiologicalReaction>
</comment>
<evidence type="ECO:0000313" key="36">
    <source>
        <dbReference type="EMBL" id="KAK5638514.1"/>
    </source>
</evidence>
<sequence length="355" mass="39299">MVKVKKFILKNIFNGMPKASDVEMVEEELPSIKDEEFLAEAIYLSIDPFTREFNQTVVGDVLIGTQIAKIVESKSNDYPVGKYVVAHFGWRTHTIAKEIPPPEGILPDYGELPLSLALGILGIPGNTAYFGFLEVCQPREGETVVVSSAGGTIGSTVGQIAKICGCKVIGILGSDEKGRCITEELGFDHYINYKKGNVKEELAKLAPNGVDCYFDNVGGEISDAVIKVMNDFGRIAICGFMSQFSNEPKVTNNSCKGNGSTTVGGLTWEYKEDMFTTAKVPSLQPYFVFKQLRMEGFIVYKWMARWKEGVEQNLKWVNEGKLKFKETITEGFENAFQEFLNMLEGKSVGKALVKI</sequence>
<gene>
    <name evidence="36" type="ORF">RI129_012809</name>
</gene>
<evidence type="ECO:0000256" key="19">
    <source>
        <dbReference type="ARBA" id="ARBA00047461"/>
    </source>
</evidence>
<evidence type="ECO:0000313" key="37">
    <source>
        <dbReference type="Proteomes" id="UP001329430"/>
    </source>
</evidence>
<evidence type="ECO:0000256" key="23">
    <source>
        <dbReference type="ARBA" id="ARBA00047878"/>
    </source>
</evidence>
<dbReference type="InterPro" id="IPR013149">
    <property type="entry name" value="ADH-like_C"/>
</dbReference>
<feature type="domain" description="Alcohol dehydrogenase-like C-terminal" evidence="34">
    <location>
        <begin position="153"/>
        <end position="254"/>
    </location>
</feature>
<evidence type="ECO:0000256" key="32">
    <source>
        <dbReference type="ARBA" id="ARBA00049179"/>
    </source>
</evidence>
<dbReference type="PANTHER" id="PTHR43205:SF7">
    <property type="entry name" value="PROSTAGLANDIN REDUCTASE 1"/>
    <property type="match status" value="1"/>
</dbReference>
<dbReference type="GO" id="GO:0005737">
    <property type="term" value="C:cytoplasm"/>
    <property type="evidence" value="ECO:0007669"/>
    <property type="project" value="UniProtKB-SubCell"/>
</dbReference>
<dbReference type="InterPro" id="IPR045010">
    <property type="entry name" value="MDR_fam"/>
</dbReference>
<dbReference type="InterPro" id="IPR041694">
    <property type="entry name" value="ADH_N_2"/>
</dbReference>
<comment type="catalytic activity">
    <reaction evidence="21">
        <text>pentan-2-one + NADP(+) = (E)-pent-3-en-2-one + NADPH + H(+)</text>
        <dbReference type="Rhea" id="RHEA:50788"/>
        <dbReference type="ChEBI" id="CHEBI:15378"/>
        <dbReference type="ChEBI" id="CHEBI:16472"/>
        <dbReference type="ChEBI" id="CHEBI:57783"/>
        <dbReference type="ChEBI" id="CHEBI:58349"/>
        <dbReference type="ChEBI" id="CHEBI:145276"/>
    </reaction>
    <physiologicalReaction direction="right-to-left" evidence="21">
        <dbReference type="Rhea" id="RHEA:50790"/>
    </physiologicalReaction>
</comment>
<comment type="catalytic activity">
    <reaction evidence="26">
        <text>13,14-dihydro-15-oxo-PGF2alpha + NADP(+) = 15-oxoprostaglandin F2alpha + NADPH + H(+)</text>
        <dbReference type="Rhea" id="RHEA:50588"/>
        <dbReference type="ChEBI" id="CHEBI:15378"/>
        <dbReference type="ChEBI" id="CHEBI:57783"/>
        <dbReference type="ChEBI" id="CHEBI:58349"/>
        <dbReference type="ChEBI" id="CHEBI:133374"/>
        <dbReference type="ChEBI" id="CHEBI:133409"/>
    </reaction>
    <physiologicalReaction direction="right-to-left" evidence="26">
        <dbReference type="Rhea" id="RHEA:50590"/>
    </physiologicalReaction>
</comment>
<comment type="catalytic activity">
    <reaction evidence="29">
        <text>6-trans-leukotriene B4 + NADP(+) = 12-oxo-(5S)-hydroxy-(6E,8E,10E,14Z)-eicosatetraenoate + NADPH + H(+)</text>
        <dbReference type="Rhea" id="RHEA:51204"/>
        <dbReference type="ChEBI" id="CHEBI:15378"/>
        <dbReference type="ChEBI" id="CHEBI:57783"/>
        <dbReference type="ChEBI" id="CHEBI:58349"/>
        <dbReference type="ChEBI" id="CHEBI:90723"/>
        <dbReference type="ChEBI" id="CHEBI:133974"/>
    </reaction>
    <physiologicalReaction direction="left-to-right" evidence="29">
        <dbReference type="Rhea" id="RHEA:51205"/>
    </physiologicalReaction>
</comment>
<dbReference type="FunFam" id="3.40.50.720:FF:000121">
    <property type="entry name" value="Prostaglandin reductase 2"/>
    <property type="match status" value="1"/>
</dbReference>
<accession>A0AAN7V1A8</accession>
<evidence type="ECO:0000256" key="2">
    <source>
        <dbReference type="ARBA" id="ARBA00010460"/>
    </source>
</evidence>
<evidence type="ECO:0000256" key="21">
    <source>
        <dbReference type="ARBA" id="ARBA00047742"/>
    </source>
</evidence>
<feature type="domain" description="Oxidoreductase N-terminal" evidence="35">
    <location>
        <begin position="5"/>
        <end position="97"/>
    </location>
</feature>
<keyword evidence="9" id="KW-0276">Fatty acid metabolism</keyword>
<evidence type="ECO:0000256" key="33">
    <source>
        <dbReference type="ARBA" id="ARBA00049368"/>
    </source>
</evidence>
<evidence type="ECO:0000256" key="28">
    <source>
        <dbReference type="ARBA" id="ARBA00048591"/>
    </source>
</evidence>
<comment type="catalytic activity">
    <reaction evidence="31">
        <text>13,14-dihydro-15-oxo-prostaglandin E1 + NADP(+) = 15-oxoprostaglandin E1 + NADPH + H(+)</text>
        <dbReference type="Rhea" id="RHEA:50584"/>
        <dbReference type="ChEBI" id="CHEBI:15378"/>
        <dbReference type="ChEBI" id="CHEBI:57401"/>
        <dbReference type="ChEBI" id="CHEBI:57783"/>
        <dbReference type="ChEBI" id="CHEBI:58349"/>
        <dbReference type="ChEBI" id="CHEBI:133408"/>
    </reaction>
    <physiologicalReaction direction="right-to-left" evidence="31">
        <dbReference type="Rhea" id="RHEA:50586"/>
    </physiologicalReaction>
</comment>
<keyword evidence="13" id="KW-0443">Lipid metabolism</keyword>
<evidence type="ECO:0000256" key="7">
    <source>
        <dbReference type="ARBA" id="ARBA00022501"/>
    </source>
</evidence>
<keyword evidence="37" id="KW-1185">Reference proteome</keyword>
<dbReference type="SUPFAM" id="SSF50129">
    <property type="entry name" value="GroES-like"/>
    <property type="match status" value="1"/>
</dbReference>
<evidence type="ECO:0000256" key="14">
    <source>
        <dbReference type="ARBA" id="ARBA00023278"/>
    </source>
</evidence>
<evidence type="ECO:0000256" key="1">
    <source>
        <dbReference type="ARBA" id="ARBA00004496"/>
    </source>
</evidence>
<keyword evidence="10" id="KW-0521">NADP</keyword>
<evidence type="ECO:0000256" key="17">
    <source>
        <dbReference type="ARBA" id="ARBA00032297"/>
    </source>
</evidence>
<evidence type="ECO:0000256" key="27">
    <source>
        <dbReference type="ARBA" id="ARBA00048387"/>
    </source>
</evidence>
<evidence type="ECO:0000256" key="24">
    <source>
        <dbReference type="ARBA" id="ARBA00047903"/>
    </source>
</evidence>
<evidence type="ECO:0000259" key="35">
    <source>
        <dbReference type="Pfam" id="PF16884"/>
    </source>
</evidence>
<protein>
    <recommendedName>
        <fullName evidence="6">Prostaglandin reductase 1</fullName>
        <ecNumber evidence="4">1.3.1.48</ecNumber>
        <ecNumber evidence="5">1.3.1.74</ecNumber>
    </recommendedName>
    <alternativeName>
        <fullName evidence="18">15-oxoprostaglandin 13-reductase</fullName>
    </alternativeName>
    <alternativeName>
        <fullName evidence="16">Dithiolethione-inducible gene 1 protein</fullName>
    </alternativeName>
    <alternativeName>
        <fullName evidence="15">Leukotriene B4 12-hydroxydehydrogenase</fullName>
    </alternativeName>
    <alternativeName>
        <fullName evidence="17">NAD(P)H-dependent alkenal/one oxidoreductase</fullName>
    </alternativeName>
</protein>
<evidence type="ECO:0000256" key="4">
    <source>
        <dbReference type="ARBA" id="ARBA00011981"/>
    </source>
</evidence>
<comment type="subunit">
    <text evidence="3">Monomer or homodimer.</text>
</comment>
<comment type="similarity">
    <text evidence="2">Belongs to the NADP-dependent oxidoreductase L4BD family.</text>
</comment>
<reference evidence="36 37" key="1">
    <citation type="journal article" date="2024" name="Insects">
        <title>An Improved Chromosome-Level Genome Assembly of the Firefly Pyrocoelia pectoralis.</title>
        <authorList>
            <person name="Fu X."/>
            <person name="Meyer-Rochow V.B."/>
            <person name="Ballantyne L."/>
            <person name="Zhu X."/>
        </authorList>
    </citation>
    <scope>NUCLEOTIDE SEQUENCE [LARGE SCALE GENOMIC DNA]</scope>
    <source>
        <strain evidence="36">XCY_ONT2</strain>
    </source>
</reference>
<evidence type="ECO:0000256" key="13">
    <source>
        <dbReference type="ARBA" id="ARBA00023098"/>
    </source>
</evidence>
<dbReference type="InterPro" id="IPR014190">
    <property type="entry name" value="PTGR1"/>
</dbReference>
<dbReference type="CDD" id="cd08294">
    <property type="entry name" value="leukotriene_B4_DH_like"/>
    <property type="match status" value="1"/>
</dbReference>